<name>A0A2C9CHE3_KUEST</name>
<sequence>MEVYVCSGLSFSKGMDVVMYRDALCEVGMDVSFEDIFEVFLPREDDFEMSGRIKRRADKESEVCDGVGFQEMSLVDNDNGSEI</sequence>
<dbReference type="Proteomes" id="UP000221734">
    <property type="component" value="Chromosome Kuenenia_stuttgartiensis_MBR1"/>
</dbReference>
<dbReference type="AlphaFoldDB" id="A0A2C9CHE3"/>
<evidence type="ECO:0000313" key="1">
    <source>
        <dbReference type="EMBL" id="SOH04973.1"/>
    </source>
</evidence>
<accession>A0A2C9CHE3</accession>
<dbReference type="KEGG" id="kst:KSMBR1_2486"/>
<dbReference type="EMBL" id="LT934425">
    <property type="protein sequence ID" value="SOH04973.1"/>
    <property type="molecule type" value="Genomic_DNA"/>
</dbReference>
<keyword evidence="2" id="KW-1185">Reference proteome</keyword>
<evidence type="ECO:0000313" key="2">
    <source>
        <dbReference type="Proteomes" id="UP000221734"/>
    </source>
</evidence>
<proteinExistence type="predicted"/>
<organism evidence="1 2">
    <name type="scientific">Kuenenia stuttgartiensis</name>
    <dbReference type="NCBI Taxonomy" id="174633"/>
    <lineage>
        <taxon>Bacteria</taxon>
        <taxon>Pseudomonadati</taxon>
        <taxon>Planctomycetota</taxon>
        <taxon>Candidatus Brocadiia</taxon>
        <taxon>Candidatus Brocadiales</taxon>
        <taxon>Candidatus Brocadiaceae</taxon>
        <taxon>Candidatus Kuenenia</taxon>
    </lineage>
</organism>
<protein>
    <submittedName>
        <fullName evidence="1">Uncharacterized protein</fullName>
    </submittedName>
</protein>
<gene>
    <name evidence="1" type="ORF">KSMBR1_2486</name>
</gene>
<reference evidence="2" key="1">
    <citation type="submission" date="2017-10" db="EMBL/GenBank/DDBJ databases">
        <authorList>
            <person name="Frank J."/>
        </authorList>
    </citation>
    <scope>NUCLEOTIDE SEQUENCE [LARGE SCALE GENOMIC DNA]</scope>
</reference>